<dbReference type="Proteomes" id="UP000308037">
    <property type="component" value="Unassembled WGS sequence"/>
</dbReference>
<dbReference type="InterPro" id="IPR007807">
    <property type="entry name" value="TcmA/NAT10_helicase"/>
</dbReference>
<evidence type="ECO:0000259" key="15">
    <source>
        <dbReference type="Pfam" id="PF13718"/>
    </source>
</evidence>
<feature type="domain" description="TmcA/NAT10 N-terminal" evidence="14">
    <location>
        <begin position="3"/>
        <end position="158"/>
    </location>
</feature>
<evidence type="ECO:0000256" key="11">
    <source>
        <dbReference type="ARBA" id="ARBA00049914"/>
    </source>
</evidence>
<dbReference type="GO" id="GO:0051392">
    <property type="term" value="F:tRNA cytidine N4-acetyltransferase activity"/>
    <property type="evidence" value="ECO:0007669"/>
    <property type="project" value="UniProtKB-UniRule"/>
</dbReference>
<dbReference type="GO" id="GO:0051391">
    <property type="term" value="P:tRNA acetylation"/>
    <property type="evidence" value="ECO:0007669"/>
    <property type="project" value="UniProtKB-UniRule"/>
</dbReference>
<comment type="subcellular location">
    <subcellularLocation>
        <location evidence="12">Cytoplasm</location>
    </subcellularLocation>
</comment>
<reference evidence="16 17" key="1">
    <citation type="submission" date="2019-04" db="EMBL/GenBank/DDBJ databases">
        <title>Natronomonas sp. F20-122 a newhaloarchaeon isolated from a saline saltern of Isla Bacuta, Huelva, Spain.</title>
        <authorList>
            <person name="Duran-Viseras A."/>
            <person name="Sanchez-Porro C."/>
            <person name="Ventosa A."/>
        </authorList>
    </citation>
    <scope>NUCLEOTIDE SEQUENCE [LARGE SCALE GENOMIC DNA]</scope>
    <source>
        <strain evidence="16 17">F20-122</strain>
    </source>
</reference>
<dbReference type="InterPro" id="IPR024914">
    <property type="entry name" value="tRNA_acetyltr_TmcA"/>
</dbReference>
<evidence type="ECO:0000313" key="16">
    <source>
        <dbReference type="EMBL" id="TKR27741.1"/>
    </source>
</evidence>
<dbReference type="HAMAP" id="MF_01886">
    <property type="entry name" value="tRNA_acetyltr_TmcA"/>
    <property type="match status" value="1"/>
</dbReference>
<dbReference type="Pfam" id="PF13718">
    <property type="entry name" value="GNAT_acetyltr_2"/>
    <property type="match status" value="2"/>
</dbReference>
<comment type="catalytic activity">
    <reaction evidence="11">
        <text>a cytidine in mRNA + acetyl-CoA + ATP + H2O = an N(4)-acetylcytidine in mRNA + ADP + phosphate + CoA + H(+)</text>
        <dbReference type="Rhea" id="RHEA:58480"/>
        <dbReference type="Rhea" id="RHEA-COMP:15145"/>
        <dbReference type="Rhea" id="RHEA-COMP:15146"/>
        <dbReference type="ChEBI" id="CHEBI:15377"/>
        <dbReference type="ChEBI" id="CHEBI:15378"/>
        <dbReference type="ChEBI" id="CHEBI:30616"/>
        <dbReference type="ChEBI" id="CHEBI:43474"/>
        <dbReference type="ChEBI" id="CHEBI:57287"/>
        <dbReference type="ChEBI" id="CHEBI:57288"/>
        <dbReference type="ChEBI" id="CHEBI:74900"/>
        <dbReference type="ChEBI" id="CHEBI:82748"/>
        <dbReference type="ChEBI" id="CHEBI:456216"/>
    </reaction>
</comment>
<evidence type="ECO:0000256" key="7">
    <source>
        <dbReference type="ARBA" id="ARBA00022884"/>
    </source>
</evidence>
<evidence type="ECO:0000256" key="8">
    <source>
        <dbReference type="ARBA" id="ARBA00023315"/>
    </source>
</evidence>
<keyword evidence="4 12" id="KW-0819">tRNA processing</keyword>
<dbReference type="EMBL" id="QKNX01000001">
    <property type="protein sequence ID" value="TKR27741.1"/>
    <property type="molecule type" value="Genomic_DNA"/>
</dbReference>
<dbReference type="GO" id="GO:0005737">
    <property type="term" value="C:cytoplasm"/>
    <property type="evidence" value="ECO:0007669"/>
    <property type="project" value="UniProtKB-SubCell"/>
</dbReference>
<feature type="binding site" evidence="12">
    <location>
        <begin position="519"/>
        <end position="521"/>
    </location>
    <ligand>
        <name>acetyl-CoA</name>
        <dbReference type="ChEBI" id="CHEBI:57288"/>
    </ligand>
</feature>
<evidence type="ECO:0000256" key="2">
    <source>
        <dbReference type="ARBA" id="ARBA00022555"/>
    </source>
</evidence>
<keyword evidence="7 12" id="KW-0694">RNA-binding</keyword>
<dbReference type="InterPro" id="IPR053477">
    <property type="entry name" value="tRNA_Cytidine_AcTrnsfr"/>
</dbReference>
<keyword evidence="1 12" id="KW-0963">Cytoplasm</keyword>
<evidence type="ECO:0000256" key="10">
    <source>
        <dbReference type="ARBA" id="ARBA00049889"/>
    </source>
</evidence>
<dbReference type="Pfam" id="PF08351">
    <property type="entry name" value="TmcA_N"/>
    <property type="match status" value="1"/>
</dbReference>
<proteinExistence type="inferred from homology"/>
<dbReference type="EC" id="2.3.1.193" evidence="12"/>
<gene>
    <name evidence="12" type="primary">tmcA</name>
    <name evidence="16" type="ORF">DM868_01220</name>
</gene>
<dbReference type="GO" id="GO:1990883">
    <property type="term" value="F:18S rRNA cytidine N-acetyltransferase activity"/>
    <property type="evidence" value="ECO:0007669"/>
    <property type="project" value="TreeGrafter"/>
</dbReference>
<dbReference type="AlphaFoldDB" id="A0A4U5JHE9"/>
<protein>
    <recommendedName>
        <fullName evidence="12">tRNA(Met) cytidine acetyltransferase TmcA</fullName>
        <ecNumber evidence="12">2.3.1.193</ecNumber>
    </recommendedName>
</protein>
<evidence type="ECO:0000256" key="1">
    <source>
        <dbReference type="ARBA" id="ARBA00022490"/>
    </source>
</evidence>
<dbReference type="InterPro" id="IPR032672">
    <property type="entry name" value="TmcA/NAT10/Kre33"/>
</dbReference>
<evidence type="ECO:0000256" key="6">
    <source>
        <dbReference type="ARBA" id="ARBA00022840"/>
    </source>
</evidence>
<evidence type="ECO:0000256" key="5">
    <source>
        <dbReference type="ARBA" id="ARBA00022741"/>
    </source>
</evidence>
<keyword evidence="3 12" id="KW-0808">Transferase</keyword>
<evidence type="ECO:0000256" key="9">
    <source>
        <dbReference type="ARBA" id="ARBA00049883"/>
    </source>
</evidence>
<name>A0A4U5JHE9_9EURY</name>
<dbReference type="Gene3D" id="3.40.50.11040">
    <property type="match status" value="1"/>
</dbReference>
<dbReference type="GO" id="GO:1904812">
    <property type="term" value="P:rRNA acetylation involved in maturation of SSU-rRNA"/>
    <property type="evidence" value="ECO:0007669"/>
    <property type="project" value="TreeGrafter"/>
</dbReference>
<comment type="catalytic activity">
    <reaction evidence="9">
        <text>a cytidine in tRNA + acetyl-CoA + ATP + H2O = an N(4)-acetylcytidine in tRNA + ADP + phosphate + CoA + H(+)</text>
        <dbReference type="Rhea" id="RHEA:53876"/>
        <dbReference type="Rhea" id="RHEA-COMP:13670"/>
        <dbReference type="Rhea" id="RHEA-COMP:13671"/>
        <dbReference type="ChEBI" id="CHEBI:15377"/>
        <dbReference type="ChEBI" id="CHEBI:15378"/>
        <dbReference type="ChEBI" id="CHEBI:30616"/>
        <dbReference type="ChEBI" id="CHEBI:43474"/>
        <dbReference type="ChEBI" id="CHEBI:57287"/>
        <dbReference type="ChEBI" id="CHEBI:57288"/>
        <dbReference type="ChEBI" id="CHEBI:74900"/>
        <dbReference type="ChEBI" id="CHEBI:82748"/>
        <dbReference type="ChEBI" id="CHEBI:456216"/>
    </reaction>
</comment>
<dbReference type="InterPro" id="IPR000182">
    <property type="entry name" value="GNAT_dom"/>
</dbReference>
<comment type="similarity">
    <text evidence="12">Belongs to the TmcA family.</text>
</comment>
<feature type="domain" description="N-acetyltransferase" evidence="15">
    <location>
        <begin position="430"/>
        <end position="543"/>
    </location>
</feature>
<keyword evidence="2 12" id="KW-0820">tRNA-binding</keyword>
<dbReference type="RefSeq" id="WP_137275041.1">
    <property type="nucleotide sequence ID" value="NZ_QKNX01000001.1"/>
</dbReference>
<dbReference type="OrthoDB" id="312894at2157"/>
<feature type="binding site" evidence="12">
    <location>
        <position position="373"/>
    </location>
    <ligand>
        <name>ATP</name>
        <dbReference type="ChEBI" id="CHEBI:30616"/>
    </ligand>
</feature>
<evidence type="ECO:0000259" key="13">
    <source>
        <dbReference type="Pfam" id="PF05127"/>
    </source>
</evidence>
<dbReference type="SUPFAM" id="SSF52540">
    <property type="entry name" value="P-loop containing nucleoside triphosphate hydrolases"/>
    <property type="match status" value="1"/>
</dbReference>
<dbReference type="Gene3D" id="3.40.630.30">
    <property type="match status" value="1"/>
</dbReference>
<evidence type="ECO:0000256" key="4">
    <source>
        <dbReference type="ARBA" id="ARBA00022694"/>
    </source>
</evidence>
<dbReference type="GO" id="GO:0002101">
    <property type="term" value="P:tRNA wobble cytosine modification"/>
    <property type="evidence" value="ECO:0007669"/>
    <property type="project" value="UniProtKB-UniRule"/>
</dbReference>
<evidence type="ECO:0000256" key="3">
    <source>
        <dbReference type="ARBA" id="ARBA00022679"/>
    </source>
</evidence>
<feature type="domain" description="N-acetyltransferase" evidence="15">
    <location>
        <begin position="559"/>
        <end position="608"/>
    </location>
</feature>
<evidence type="ECO:0000259" key="14">
    <source>
        <dbReference type="Pfam" id="PF08351"/>
    </source>
</evidence>
<keyword evidence="6 12" id="KW-0067">ATP-binding</keyword>
<comment type="catalytic activity">
    <reaction evidence="10">
        <text>a cytidine in RNA + acetyl-CoA + ATP + H2O = an N(4)-acetylcytidine in RNA + ADP + phosphate + CoA + H(+)</text>
        <dbReference type="Rhea" id="RHEA:82211"/>
        <dbReference type="Rhea" id="RHEA-COMP:15704"/>
        <dbReference type="Rhea" id="RHEA-COMP:19834"/>
        <dbReference type="ChEBI" id="CHEBI:15377"/>
        <dbReference type="ChEBI" id="CHEBI:15378"/>
        <dbReference type="ChEBI" id="CHEBI:30616"/>
        <dbReference type="ChEBI" id="CHEBI:43474"/>
        <dbReference type="ChEBI" id="CHEBI:57287"/>
        <dbReference type="ChEBI" id="CHEBI:57288"/>
        <dbReference type="ChEBI" id="CHEBI:74900"/>
        <dbReference type="ChEBI" id="CHEBI:82748"/>
        <dbReference type="ChEBI" id="CHEBI:456216"/>
    </reaction>
</comment>
<evidence type="ECO:0000256" key="12">
    <source>
        <dbReference type="HAMAP-Rule" id="MF_01886"/>
    </source>
</evidence>
<dbReference type="GO" id="GO:0000049">
    <property type="term" value="F:tRNA binding"/>
    <property type="evidence" value="ECO:0007669"/>
    <property type="project" value="UniProtKB-UniRule"/>
</dbReference>
<dbReference type="Pfam" id="PF05127">
    <property type="entry name" value="NAT10_TcmA_helicase"/>
    <property type="match status" value="1"/>
</dbReference>
<keyword evidence="8 12" id="KW-0012">Acyltransferase</keyword>
<organism evidence="16 17">
    <name type="scientific">Natronomonas salsuginis</name>
    <dbReference type="NCBI Taxonomy" id="2217661"/>
    <lineage>
        <taxon>Archaea</taxon>
        <taxon>Methanobacteriati</taxon>
        <taxon>Methanobacteriota</taxon>
        <taxon>Stenosarchaea group</taxon>
        <taxon>Halobacteria</taxon>
        <taxon>Halobacteriales</taxon>
        <taxon>Natronomonadaceae</taxon>
        <taxon>Natronomonas</taxon>
    </lineage>
</organism>
<feature type="domain" description="TcmA/NAT10 helicase" evidence="13">
    <location>
        <begin position="220"/>
        <end position="391"/>
    </location>
</feature>
<dbReference type="NCBIfam" id="NF041296">
    <property type="entry name" value="RNAactase_tcmA_Halo"/>
    <property type="match status" value="1"/>
</dbReference>
<dbReference type="InterPro" id="IPR027417">
    <property type="entry name" value="P-loop_NTPase"/>
</dbReference>
<sequence>MNTVRETVRALRAEAVATDERRLLVLHGDKADCYKEARSAIESVDFSGAIATVSDCDVVGDRIDFDRTERLLGTTYDCLLVDCHDTCRPNAIGRVTGAVDGGGLLVLLCPHFSAWKTTHGRFDETLAPPPFSVAEVGSRFKRRLIDTLRAHRGVAIVDIDTGVRTKRGLTDPPTRRPAAPLVPPERHAFPEAVYEACRSGDQLDAVYACERLIDDETAVVLEADRGRGKSSAAGLAAAALAARGSKVVVTAPSYRNAAELFERAAEVLRTLDALTDDGRDGQTQPFLRTPTGEIRFRTPVEAAEDSPDVLFVDEAAALPVRQLEALSAAVPSVCFATTVRGYEGAGRGFAVRFRDELETSRAVVDCVLAEPIRYAAADPIEVWVFHALLLDSTPPANQLVEGSIPEDASYERLAQDSLAADENLLREAFGLLVNAHYRTQPDDLARLLDAPDVAIRALLVDGHPVSVALLAREGGLDDDTRRRAYEGGRIRGNLIPDLLTSQLRDPEAGIPIGIRVVRIATHHAVRAAGFGSRLLDGIEAEFSEIGSTDADPYDAQDRFGPIDYLGVSYGATPKLCSFWTANGYRTVHLSATRNDTSGEHSAVMLRPISEGGRDLTDRHAAWFHRRILDVLAGVLSDVDPDVVRAALASVEVDTDPGLTDFEWRLVASSAGGPGRYDTAPGPFRRLALCALVDGILDDPDAERLLVVKALQNRSWEETAAARGFVSTRPCMRAIGDAFRPIVDRYGTEVARTEADRYRSD</sequence>
<dbReference type="Gene3D" id="3.40.50.300">
    <property type="entry name" value="P-loop containing nucleotide triphosphate hydrolases"/>
    <property type="match status" value="1"/>
</dbReference>
<accession>A0A4U5JHE9</accession>
<evidence type="ECO:0000313" key="17">
    <source>
        <dbReference type="Proteomes" id="UP000308037"/>
    </source>
</evidence>
<comment type="function">
    <text evidence="12">Catalyzes the formation of N(4)-acetylcytidine (ac(4)C) at the wobble position of tRNA(Met), by using acetyl-CoA as an acetyl donor and ATP (or GTP).</text>
</comment>
<dbReference type="GO" id="GO:0005524">
    <property type="term" value="F:ATP binding"/>
    <property type="evidence" value="ECO:0007669"/>
    <property type="project" value="UniProtKB-UniRule"/>
</dbReference>
<dbReference type="GO" id="GO:0106162">
    <property type="term" value="F:mRNA N-acetyltransferase activity"/>
    <property type="evidence" value="ECO:0007669"/>
    <property type="project" value="RHEA"/>
</dbReference>
<dbReference type="PANTHER" id="PTHR10925:SF5">
    <property type="entry name" value="RNA CYTIDINE ACETYLTRANSFERASE"/>
    <property type="match status" value="1"/>
</dbReference>
<feature type="binding site" evidence="12">
    <location>
        <position position="202"/>
    </location>
    <ligand>
        <name>ATP</name>
        <dbReference type="ChEBI" id="CHEBI:30616"/>
    </ligand>
</feature>
<comment type="caution">
    <text evidence="12">Lacks conserved residue(s) required for the propagation of feature annotation.</text>
</comment>
<keyword evidence="17" id="KW-1185">Reference proteome</keyword>
<comment type="caution">
    <text evidence="16">The sequence shown here is derived from an EMBL/GenBank/DDBJ whole genome shotgun (WGS) entry which is preliminary data.</text>
</comment>
<dbReference type="PANTHER" id="PTHR10925">
    <property type="entry name" value="N-ACETYLTRANSFERASE 10"/>
    <property type="match status" value="1"/>
</dbReference>
<comment type="catalytic activity">
    <reaction evidence="12">
        <text>cytidine(34) in elongator tRNA(Met) + acetyl-CoA + ATP + H2O = N(4)-acetylcytidine(34) in elongator tRNA(Met) + ADP + phosphate + CoA + H(+)</text>
        <dbReference type="Rhea" id="RHEA:43788"/>
        <dbReference type="Rhea" id="RHEA-COMP:10693"/>
        <dbReference type="Rhea" id="RHEA-COMP:10694"/>
        <dbReference type="ChEBI" id="CHEBI:15377"/>
        <dbReference type="ChEBI" id="CHEBI:15378"/>
        <dbReference type="ChEBI" id="CHEBI:30616"/>
        <dbReference type="ChEBI" id="CHEBI:43474"/>
        <dbReference type="ChEBI" id="CHEBI:57287"/>
        <dbReference type="ChEBI" id="CHEBI:57288"/>
        <dbReference type="ChEBI" id="CHEBI:74900"/>
        <dbReference type="ChEBI" id="CHEBI:82748"/>
        <dbReference type="ChEBI" id="CHEBI:456216"/>
        <dbReference type="EC" id="2.3.1.193"/>
    </reaction>
</comment>
<keyword evidence="5 12" id="KW-0547">Nucleotide-binding</keyword>
<dbReference type="InterPro" id="IPR013562">
    <property type="entry name" value="TmcA/NAT10_N"/>
</dbReference>